<feature type="chain" id="PRO_5010252647" evidence="1">
    <location>
        <begin position="29"/>
        <end position="149"/>
    </location>
</feature>
<dbReference type="Proteomes" id="UP000183053">
    <property type="component" value="Unassembled WGS sequence"/>
</dbReference>
<proteinExistence type="predicted"/>
<accession>A0A1H1ANC9</accession>
<dbReference type="EMBL" id="FNLF01000002">
    <property type="protein sequence ID" value="SDQ41124.1"/>
    <property type="molecule type" value="Genomic_DNA"/>
</dbReference>
<name>A0A1H1ANC9_9ACTN</name>
<evidence type="ECO:0000256" key="1">
    <source>
        <dbReference type="SAM" id="SignalP"/>
    </source>
</evidence>
<gene>
    <name evidence="2" type="ORF">SAMN04489765_0307</name>
</gene>
<dbReference type="RefSeq" id="WP_068563560.1">
    <property type="nucleotide sequence ID" value="NZ_FNLF01000002.1"/>
</dbReference>
<organism evidence="2 3">
    <name type="scientific">Tsukamurella pulmonis</name>
    <dbReference type="NCBI Taxonomy" id="47312"/>
    <lineage>
        <taxon>Bacteria</taxon>
        <taxon>Bacillati</taxon>
        <taxon>Actinomycetota</taxon>
        <taxon>Actinomycetes</taxon>
        <taxon>Mycobacteriales</taxon>
        <taxon>Tsukamurellaceae</taxon>
        <taxon>Tsukamurella</taxon>
    </lineage>
</organism>
<keyword evidence="3" id="KW-1185">Reference proteome</keyword>
<feature type="signal peptide" evidence="1">
    <location>
        <begin position="1"/>
        <end position="28"/>
    </location>
</feature>
<dbReference type="STRING" id="47312.SAMN04489765_0307"/>
<dbReference type="AlphaFoldDB" id="A0A1H1ANC9"/>
<evidence type="ECO:0000313" key="3">
    <source>
        <dbReference type="Proteomes" id="UP000183053"/>
    </source>
</evidence>
<keyword evidence="1" id="KW-0732">Signal</keyword>
<sequence>MQHVTLRFSGALGVAAAAIAAIVPTASATPPTPGDAHDVVLCRAPNIEVSVGKRNLPPGGVVVKVWQDLGPLYTGVVMPTTVAVDWRNLRTGARGHLEGAANNLVELTAMTGTGPVSITSSAESRTTTPGPVGVPVTPHGRCEGRFTVT</sequence>
<dbReference type="OrthoDB" id="4373845at2"/>
<protein>
    <submittedName>
        <fullName evidence="2">Uncharacterized protein</fullName>
    </submittedName>
</protein>
<reference evidence="3" key="1">
    <citation type="submission" date="2016-10" db="EMBL/GenBank/DDBJ databases">
        <authorList>
            <person name="Varghese N."/>
            <person name="Submissions S."/>
        </authorList>
    </citation>
    <scope>NUCLEOTIDE SEQUENCE [LARGE SCALE GENOMIC DNA]</scope>
    <source>
        <strain evidence="3">DSM 44142</strain>
    </source>
</reference>
<evidence type="ECO:0000313" key="2">
    <source>
        <dbReference type="EMBL" id="SDQ41124.1"/>
    </source>
</evidence>